<protein>
    <submittedName>
        <fullName evidence="2">Uncharacterized protein</fullName>
    </submittedName>
</protein>
<organism evidence="1 2">
    <name type="scientific">Heterorhabditis bacteriophora</name>
    <name type="common">Entomopathogenic nematode worm</name>
    <dbReference type="NCBI Taxonomy" id="37862"/>
    <lineage>
        <taxon>Eukaryota</taxon>
        <taxon>Metazoa</taxon>
        <taxon>Ecdysozoa</taxon>
        <taxon>Nematoda</taxon>
        <taxon>Chromadorea</taxon>
        <taxon>Rhabditida</taxon>
        <taxon>Rhabditina</taxon>
        <taxon>Rhabditomorpha</taxon>
        <taxon>Strongyloidea</taxon>
        <taxon>Heterorhabditidae</taxon>
        <taxon>Heterorhabditis</taxon>
    </lineage>
</organism>
<evidence type="ECO:0000313" key="1">
    <source>
        <dbReference type="Proteomes" id="UP000095283"/>
    </source>
</evidence>
<evidence type="ECO:0000313" key="2">
    <source>
        <dbReference type="WBParaSite" id="Hba_11384"/>
    </source>
</evidence>
<sequence>MATKCSLLREISTAYDPLGLISPAILQFRLFIQLLWKNKREWDDSLNIKENPPDTRGVHLPCLYEVT</sequence>
<dbReference type="WBParaSite" id="Hba_11384">
    <property type="protein sequence ID" value="Hba_11384"/>
    <property type="gene ID" value="Hba_11384"/>
</dbReference>
<dbReference type="Proteomes" id="UP000095283">
    <property type="component" value="Unplaced"/>
</dbReference>
<name>A0A1I7X1V8_HETBA</name>
<accession>A0A1I7X1V8</accession>
<dbReference type="Pfam" id="PF05380">
    <property type="entry name" value="Peptidase_A17"/>
    <property type="match status" value="1"/>
</dbReference>
<reference evidence="2" key="1">
    <citation type="submission" date="2016-11" db="UniProtKB">
        <authorList>
            <consortium name="WormBaseParasite"/>
        </authorList>
    </citation>
    <scope>IDENTIFICATION</scope>
</reference>
<dbReference type="InterPro" id="IPR008042">
    <property type="entry name" value="Retrotrans_Pao"/>
</dbReference>
<keyword evidence="1" id="KW-1185">Reference proteome</keyword>
<dbReference type="AlphaFoldDB" id="A0A1I7X1V8"/>
<proteinExistence type="predicted"/>